<evidence type="ECO:0000313" key="4">
    <source>
        <dbReference type="Proteomes" id="UP000283509"/>
    </source>
</evidence>
<keyword evidence="2" id="KW-0812">Transmembrane</keyword>
<evidence type="ECO:0000313" key="3">
    <source>
        <dbReference type="EMBL" id="ROT68038.1"/>
    </source>
</evidence>
<evidence type="ECO:0000256" key="1">
    <source>
        <dbReference type="SAM" id="MobiDB-lite"/>
    </source>
</evidence>
<feature type="region of interest" description="Disordered" evidence="1">
    <location>
        <begin position="1"/>
        <end position="20"/>
    </location>
</feature>
<feature type="transmembrane region" description="Helical" evidence="2">
    <location>
        <begin position="68"/>
        <end position="86"/>
    </location>
</feature>
<organism evidence="3 4">
    <name type="scientific">Penaeus vannamei</name>
    <name type="common">Whiteleg shrimp</name>
    <name type="synonym">Litopenaeus vannamei</name>
    <dbReference type="NCBI Taxonomy" id="6689"/>
    <lineage>
        <taxon>Eukaryota</taxon>
        <taxon>Metazoa</taxon>
        <taxon>Ecdysozoa</taxon>
        <taxon>Arthropoda</taxon>
        <taxon>Crustacea</taxon>
        <taxon>Multicrustacea</taxon>
        <taxon>Malacostraca</taxon>
        <taxon>Eumalacostraca</taxon>
        <taxon>Eucarida</taxon>
        <taxon>Decapoda</taxon>
        <taxon>Dendrobranchiata</taxon>
        <taxon>Penaeoidea</taxon>
        <taxon>Penaeidae</taxon>
        <taxon>Penaeus</taxon>
    </lineage>
</organism>
<gene>
    <name evidence="3" type="ORF">C7M84_013817</name>
</gene>
<sequence>MPTRAKNHYLAPGSEKQTRLPQSPYIYGAGDLLGSKPHLTERGPLRPLLARRTTRCSRPFAMKNWSKLTVGLLFASLVVMAVLSSADAFNLPNVDCCPLHARCCKPSVPRRPEYCNVVYIHCPSAPYHECCRNWG</sequence>
<keyword evidence="4" id="KW-1185">Reference proteome</keyword>
<dbReference type="AlphaFoldDB" id="A0A3R7M066"/>
<protein>
    <submittedName>
        <fullName evidence="3">Uncharacterized protein</fullName>
    </submittedName>
</protein>
<reference evidence="3 4" key="2">
    <citation type="submission" date="2019-01" db="EMBL/GenBank/DDBJ databases">
        <title>The decoding of complex shrimp genome reveals the adaptation for benthos swimmer, frequently molting mechanism and breeding impact on genome.</title>
        <authorList>
            <person name="Sun Y."/>
            <person name="Gao Y."/>
            <person name="Yu Y."/>
        </authorList>
    </citation>
    <scope>NUCLEOTIDE SEQUENCE [LARGE SCALE GENOMIC DNA]</scope>
    <source>
        <tissue evidence="3">Muscle</tissue>
    </source>
</reference>
<reference evidence="3 4" key="1">
    <citation type="submission" date="2018-04" db="EMBL/GenBank/DDBJ databases">
        <authorList>
            <person name="Zhang X."/>
            <person name="Yuan J."/>
            <person name="Li F."/>
            <person name="Xiang J."/>
        </authorList>
    </citation>
    <scope>NUCLEOTIDE SEQUENCE [LARGE SCALE GENOMIC DNA]</scope>
    <source>
        <tissue evidence="3">Muscle</tissue>
    </source>
</reference>
<accession>A0A3R7M066</accession>
<evidence type="ECO:0000256" key="2">
    <source>
        <dbReference type="SAM" id="Phobius"/>
    </source>
</evidence>
<keyword evidence="2" id="KW-1133">Transmembrane helix</keyword>
<comment type="caution">
    <text evidence="3">The sequence shown here is derived from an EMBL/GenBank/DDBJ whole genome shotgun (WGS) entry which is preliminary data.</text>
</comment>
<name>A0A3R7M066_PENVA</name>
<dbReference type="Proteomes" id="UP000283509">
    <property type="component" value="Unassembled WGS sequence"/>
</dbReference>
<keyword evidence="2" id="KW-0472">Membrane</keyword>
<proteinExistence type="predicted"/>
<dbReference type="EMBL" id="QCYY01002723">
    <property type="protein sequence ID" value="ROT68038.1"/>
    <property type="molecule type" value="Genomic_DNA"/>
</dbReference>